<name>A0A9Q9AQ03_9PEZI</name>
<dbReference type="OrthoDB" id="10254604at2759"/>
<accession>A0A9Q9AQ03</accession>
<dbReference type="PANTHER" id="PTHR15020:SF50">
    <property type="entry name" value="UPF0659 PROTEIN YMR090W"/>
    <property type="match status" value="1"/>
</dbReference>
<evidence type="ECO:0000256" key="1">
    <source>
        <dbReference type="ARBA" id="ARBA00038376"/>
    </source>
</evidence>
<gene>
    <name evidence="3" type="ORF">Slin15195_G037740</name>
</gene>
<dbReference type="SUPFAM" id="SSF51735">
    <property type="entry name" value="NAD(P)-binding Rossmann-fold domains"/>
    <property type="match status" value="1"/>
</dbReference>
<evidence type="ECO:0000313" key="4">
    <source>
        <dbReference type="Proteomes" id="UP001056384"/>
    </source>
</evidence>
<dbReference type="AlphaFoldDB" id="A0A9Q9AQ03"/>
<organism evidence="3 4">
    <name type="scientific">Septoria linicola</name>
    <dbReference type="NCBI Taxonomy" id="215465"/>
    <lineage>
        <taxon>Eukaryota</taxon>
        <taxon>Fungi</taxon>
        <taxon>Dikarya</taxon>
        <taxon>Ascomycota</taxon>
        <taxon>Pezizomycotina</taxon>
        <taxon>Dothideomycetes</taxon>
        <taxon>Dothideomycetidae</taxon>
        <taxon>Mycosphaerellales</taxon>
        <taxon>Mycosphaerellaceae</taxon>
        <taxon>Septoria</taxon>
    </lineage>
</organism>
<dbReference type="EMBL" id="CP099419">
    <property type="protein sequence ID" value="USW50455.1"/>
    <property type="molecule type" value="Genomic_DNA"/>
</dbReference>
<dbReference type="CDD" id="cd05243">
    <property type="entry name" value="SDR_a5"/>
    <property type="match status" value="1"/>
</dbReference>
<dbReference type="InterPro" id="IPR036291">
    <property type="entry name" value="NAD(P)-bd_dom_sf"/>
</dbReference>
<evidence type="ECO:0000313" key="3">
    <source>
        <dbReference type="EMBL" id="USW50455.1"/>
    </source>
</evidence>
<reference evidence="3" key="1">
    <citation type="submission" date="2022-06" db="EMBL/GenBank/DDBJ databases">
        <title>Complete genome sequences of two strains of the flax pathogen Septoria linicola.</title>
        <authorList>
            <person name="Lapalu N."/>
            <person name="Simon A."/>
            <person name="Demenou B."/>
            <person name="Paumier D."/>
            <person name="Guillot M.-P."/>
            <person name="Gout L."/>
            <person name="Valade R."/>
        </authorList>
    </citation>
    <scope>NUCLEOTIDE SEQUENCE</scope>
    <source>
        <strain evidence="3">SE15195</strain>
    </source>
</reference>
<proteinExistence type="inferred from homology"/>
<dbReference type="Gene3D" id="3.40.50.720">
    <property type="entry name" value="NAD(P)-binding Rossmann-like Domain"/>
    <property type="match status" value="1"/>
</dbReference>
<comment type="similarity">
    <text evidence="1">Belongs to the avfA family.</text>
</comment>
<keyword evidence="4" id="KW-1185">Reference proteome</keyword>
<protein>
    <submittedName>
        <fullName evidence="3">NAD(P)-binding domain, NAD(P)-binding domain superfamily</fullName>
    </submittedName>
</protein>
<dbReference type="PANTHER" id="PTHR15020">
    <property type="entry name" value="FLAVIN REDUCTASE-RELATED"/>
    <property type="match status" value="1"/>
</dbReference>
<feature type="domain" description="NAD(P)-binding" evidence="2">
    <location>
        <begin position="8"/>
        <end position="214"/>
    </location>
</feature>
<evidence type="ECO:0000259" key="2">
    <source>
        <dbReference type="Pfam" id="PF13460"/>
    </source>
</evidence>
<sequence>MATTLIFGGSGKVARHITRILSSEGGIVHSIIRKEEQKPDIISLGGKPIVQSIEDSSVEDLIQTIQSTKPSTVIWAAGAGAGNPDRTQKVDHEGAVKAADATAKSGVTKRYIIISAVDVRDRERKPEPEWYNDEDRDRSNKVWGAIGPYMHAKFAADRDLVTKNGERKLEYTIVRPGGLSEDAGTGKIAAGKVHLNRTIPREDVARAVVECIKNDATKGLAFDLVGGDEWSVQDAVANVARERVDTFEGRY</sequence>
<dbReference type="InterPro" id="IPR016040">
    <property type="entry name" value="NAD(P)-bd_dom"/>
</dbReference>
<dbReference type="Proteomes" id="UP001056384">
    <property type="component" value="Chromosome 2"/>
</dbReference>
<dbReference type="Pfam" id="PF13460">
    <property type="entry name" value="NAD_binding_10"/>
    <property type="match status" value="1"/>
</dbReference>